<dbReference type="Gene3D" id="3.40.50.10780">
    <property type="entry name" value="Dipeptide transport protein"/>
    <property type="match status" value="1"/>
</dbReference>
<evidence type="ECO:0000256" key="2">
    <source>
        <dbReference type="PIRSR" id="PIRSR015853-2"/>
    </source>
</evidence>
<feature type="binding site" evidence="2">
    <location>
        <position position="102"/>
    </location>
    <ligand>
        <name>Zn(2+)</name>
        <dbReference type="ChEBI" id="CHEBI:29105"/>
        <label>2</label>
    </ligand>
</feature>
<dbReference type="InterPro" id="IPR007035">
    <property type="entry name" value="Peptidase_M55"/>
</dbReference>
<dbReference type="KEGG" id="fcz:IMF26_04435"/>
<organism evidence="3">
    <name type="scientific">Candidatus Fermentithermobacillus carboniphilus</name>
    <dbReference type="NCBI Taxonomy" id="3085328"/>
    <lineage>
        <taxon>Bacteria</taxon>
        <taxon>Bacillati</taxon>
        <taxon>Bacillota</taxon>
        <taxon>Candidatus Fermentithermobacillia</taxon>
        <taxon>Candidatus Fermentithermobacillales</taxon>
        <taxon>Candidatus Fermentithermobacillaceae</taxon>
        <taxon>Candidatus Fermentithermobacillus</taxon>
    </lineage>
</organism>
<dbReference type="Pfam" id="PF04951">
    <property type="entry name" value="Peptidase_M55"/>
    <property type="match status" value="1"/>
</dbReference>
<accession>A0AAT9LF06</accession>
<name>A0AAT9LF06_9FIRM</name>
<dbReference type="InterPro" id="IPR036177">
    <property type="entry name" value="Peptidase_M55_sf"/>
</dbReference>
<dbReference type="GO" id="GO:0046872">
    <property type="term" value="F:metal ion binding"/>
    <property type="evidence" value="ECO:0007669"/>
    <property type="project" value="UniProtKB-KW"/>
</dbReference>
<reference evidence="3" key="1">
    <citation type="submission" date="2020-10" db="EMBL/GenBank/DDBJ databases">
        <authorList>
            <person name="Kadnikov V."/>
            <person name="Beletsky A.V."/>
            <person name="Mardanov A.V."/>
            <person name="Karnachuk O.V."/>
            <person name="Ravin N.V."/>
        </authorList>
    </citation>
    <scope>NUCLEOTIDE SEQUENCE</scope>
    <source>
        <strain evidence="3">Bu02</strain>
    </source>
</reference>
<feature type="binding site" evidence="2">
    <location>
        <position position="58"/>
    </location>
    <ligand>
        <name>Zn(2+)</name>
        <dbReference type="ChEBI" id="CHEBI:29105"/>
        <label>2</label>
    </ligand>
</feature>
<feature type="binding site" evidence="2">
    <location>
        <position position="133"/>
    </location>
    <ligand>
        <name>Zn(2+)</name>
        <dbReference type="ChEBI" id="CHEBI:29105"/>
        <label>2</label>
    </ligand>
</feature>
<feature type="binding site" evidence="2">
    <location>
        <position position="10"/>
    </location>
    <ligand>
        <name>Zn(2+)</name>
        <dbReference type="ChEBI" id="CHEBI:29105"/>
        <label>1</label>
    </ligand>
</feature>
<dbReference type="PIRSF" id="PIRSF015853">
    <property type="entry name" value="Pep_DppA"/>
    <property type="match status" value="1"/>
</dbReference>
<dbReference type="CDD" id="cd08663">
    <property type="entry name" value="DAP_dppA_1"/>
    <property type="match status" value="1"/>
</dbReference>
<dbReference type="InterPro" id="IPR027476">
    <property type="entry name" value="DppA_N"/>
</dbReference>
<feature type="active site" description="Nucleophile" evidence="1">
    <location>
        <position position="114"/>
    </location>
</feature>
<feature type="binding site" evidence="2">
    <location>
        <position position="8"/>
    </location>
    <ligand>
        <name>Zn(2+)</name>
        <dbReference type="ChEBI" id="CHEBI:29105"/>
        <label>2</label>
    </ligand>
</feature>
<dbReference type="AlphaFoldDB" id="A0AAT9LF06"/>
<sequence>MKVYISVDMEGGTGVASAKHMEDAGYTRMCKLLTQEVNAAIAGAFEAGATEVLVNDAHGSMTNILIEDLDERAELISGSNKWLCQMEGIDETFDAVFFIGYHAHEGNEDAVLNHTIMGTAVTEIRRNGIVVGETAINAGLAGAYGVPVVLVAGDDILCAEAKRFLGDNIETVITKRAIDRYAARLLPPKRVQTLLKEAAKRALAKKDSIKPHVVEPPVEFQITTKLTSMAHMCCVFPVVERRGPKVIAVKGKDYVDSYKQLIGCLMIAKVAATGWIG</sequence>
<keyword evidence="2" id="KW-0479">Metal-binding</keyword>
<evidence type="ECO:0000313" key="3">
    <source>
        <dbReference type="EMBL" id="QUL99308.1"/>
    </source>
</evidence>
<reference evidence="3" key="2">
    <citation type="journal article" date="2023" name="Biology">
        <title>Prokaryotic Life Associated with Coal-Fire Gas Vents Revealed by Metagenomics.</title>
        <authorList>
            <person name="Kadnikov V.V."/>
            <person name="Mardanov A.V."/>
            <person name="Beletsky A.V."/>
            <person name="Karnachuk O.V."/>
            <person name="Ravin N.V."/>
        </authorList>
    </citation>
    <scope>NUCLEOTIDE SEQUENCE</scope>
    <source>
        <strain evidence="3">Bu02</strain>
    </source>
</reference>
<keyword evidence="2" id="KW-0862">Zinc</keyword>
<dbReference type="EMBL" id="CP062796">
    <property type="protein sequence ID" value="QUL99308.1"/>
    <property type="molecule type" value="Genomic_DNA"/>
</dbReference>
<evidence type="ECO:0000256" key="1">
    <source>
        <dbReference type="PIRSR" id="PIRSR015853-1"/>
    </source>
</evidence>
<gene>
    <name evidence="3" type="ORF">IMF26_04435</name>
</gene>
<protein>
    <submittedName>
        <fullName evidence="3">M55 family metallopeptidase</fullName>
    </submittedName>
</protein>
<dbReference type="Gene3D" id="3.30.1360.130">
    <property type="entry name" value="Dipeptide transport protein"/>
    <property type="match status" value="1"/>
</dbReference>
<dbReference type="SUPFAM" id="SSF63992">
    <property type="entry name" value="Dipeptide transport protein"/>
    <property type="match status" value="1"/>
</dbReference>
<feature type="binding site" evidence="2">
    <location>
        <position position="8"/>
    </location>
    <ligand>
        <name>Zn(2+)</name>
        <dbReference type="ChEBI" id="CHEBI:29105"/>
        <label>1</label>
    </ligand>
</feature>
<proteinExistence type="predicted"/>